<comment type="caution">
    <text evidence="2">The sequence shown here is derived from an EMBL/GenBank/DDBJ whole genome shotgun (WGS) entry which is preliminary data.</text>
</comment>
<dbReference type="RefSeq" id="WP_035120035.1">
    <property type="nucleotide sequence ID" value="NZ_JRNE01000020.1"/>
</dbReference>
<feature type="transmembrane region" description="Helical" evidence="1">
    <location>
        <begin position="102"/>
        <end position="119"/>
    </location>
</feature>
<organism evidence="2 3">
    <name type="scientific">Corynebacterium freneyi DNF00450</name>
    <dbReference type="NCBI Taxonomy" id="1287475"/>
    <lineage>
        <taxon>Bacteria</taxon>
        <taxon>Bacillati</taxon>
        <taxon>Actinomycetota</taxon>
        <taxon>Actinomycetes</taxon>
        <taxon>Mycobacteriales</taxon>
        <taxon>Corynebacteriaceae</taxon>
        <taxon>Corynebacterium</taxon>
    </lineage>
</organism>
<feature type="transmembrane region" description="Helical" evidence="1">
    <location>
        <begin position="46"/>
        <end position="64"/>
    </location>
</feature>
<dbReference type="Proteomes" id="UP000029548">
    <property type="component" value="Unassembled WGS sequence"/>
</dbReference>
<keyword evidence="1" id="KW-0472">Membrane</keyword>
<evidence type="ECO:0000313" key="2">
    <source>
        <dbReference type="EMBL" id="KGF18484.1"/>
    </source>
</evidence>
<dbReference type="EMBL" id="JRNE01000020">
    <property type="protein sequence ID" value="KGF18484.1"/>
    <property type="molecule type" value="Genomic_DNA"/>
</dbReference>
<accession>A0A096AC28</accession>
<keyword evidence="1" id="KW-1133">Transmembrane helix</keyword>
<gene>
    <name evidence="2" type="ORF">HMPREF1650_01525</name>
</gene>
<feature type="transmembrane region" description="Helical" evidence="1">
    <location>
        <begin position="12"/>
        <end position="31"/>
    </location>
</feature>
<dbReference type="eggNOG" id="ENOG5031VS1">
    <property type="taxonomic scope" value="Bacteria"/>
</dbReference>
<sequence length="128" mass="12815">MAADATVGRPAWLLTLIGGAVAQAVVALLVLTEDRSGVRADVSRDIVIVGVLGIVTAIVVAVLAPSAGESKVARRVLMGVIALVAFVSLAGSMAMAVTPWTAVPAGVMVIGLVLLYRDLKAGKGGAAQ</sequence>
<protein>
    <submittedName>
        <fullName evidence="2">Uncharacterized protein</fullName>
    </submittedName>
</protein>
<dbReference type="AlphaFoldDB" id="A0A096AC28"/>
<name>A0A096AC28_9CORY</name>
<feature type="transmembrane region" description="Helical" evidence="1">
    <location>
        <begin position="76"/>
        <end position="96"/>
    </location>
</feature>
<evidence type="ECO:0000256" key="1">
    <source>
        <dbReference type="SAM" id="Phobius"/>
    </source>
</evidence>
<reference evidence="2 3" key="1">
    <citation type="submission" date="2014-07" db="EMBL/GenBank/DDBJ databases">
        <authorList>
            <person name="McCorrison J."/>
            <person name="Sanka R."/>
            <person name="Torralba M."/>
            <person name="Gillis M."/>
            <person name="Haft D.H."/>
            <person name="Methe B."/>
            <person name="Sutton G."/>
            <person name="Nelson K.E."/>
        </authorList>
    </citation>
    <scope>NUCLEOTIDE SEQUENCE [LARGE SCALE GENOMIC DNA]</scope>
    <source>
        <strain evidence="2 3">DNF00450</strain>
    </source>
</reference>
<keyword evidence="1" id="KW-0812">Transmembrane</keyword>
<evidence type="ECO:0000313" key="3">
    <source>
        <dbReference type="Proteomes" id="UP000029548"/>
    </source>
</evidence>
<proteinExistence type="predicted"/>